<gene>
    <name evidence="2" type="ORF">FK220_007015</name>
</gene>
<feature type="domain" description="Fibrobacter succinogenes major paralogous" evidence="1">
    <location>
        <begin position="4"/>
        <end position="101"/>
    </location>
</feature>
<dbReference type="NCBIfam" id="TIGR02145">
    <property type="entry name" value="Fib_succ_major"/>
    <property type="match status" value="1"/>
</dbReference>
<dbReference type="Proteomes" id="UP000707206">
    <property type="component" value="Unassembled WGS sequence"/>
</dbReference>
<dbReference type="EMBL" id="VIKU02000001">
    <property type="protein sequence ID" value="NHF59083.1"/>
    <property type="molecule type" value="Genomic_DNA"/>
</dbReference>
<name>A0A967AU72_9FLAO</name>
<sequence>MDNYKTYGLIYGSVLDISCPQGWHVATVEEWLQLVNYSGGVQNAGRLLKSKGTDLWAAPNEATNETNFSVLPEGNLSRFQFYDYSGLGTATSFWAASTNYKPVSILSFWDDDFVSIEDARYFQTGYCRCV</sequence>
<dbReference type="Pfam" id="PF09603">
    <property type="entry name" value="Fib_succ_major"/>
    <property type="match status" value="1"/>
</dbReference>
<comment type="caution">
    <text evidence="2">The sequence shown here is derived from an EMBL/GenBank/DDBJ whole genome shotgun (WGS) entry which is preliminary data.</text>
</comment>
<reference evidence="2" key="1">
    <citation type="submission" date="2019-07" db="EMBL/GenBank/DDBJ databases">
        <authorList>
            <person name="De-Chao Zhang Q."/>
        </authorList>
    </citation>
    <scope>NUCLEOTIDE SEQUENCE</scope>
    <source>
        <strain evidence="2">TP-CH-4</strain>
    </source>
</reference>
<keyword evidence="3" id="KW-1185">Reference proteome</keyword>
<organism evidence="2 3">
    <name type="scientific">Pelagihabitans pacificus</name>
    <dbReference type="NCBI Taxonomy" id="2696054"/>
    <lineage>
        <taxon>Bacteria</taxon>
        <taxon>Pseudomonadati</taxon>
        <taxon>Bacteroidota</taxon>
        <taxon>Flavobacteriia</taxon>
        <taxon>Flavobacteriales</taxon>
        <taxon>Flavobacteriaceae</taxon>
        <taxon>Pelagihabitans</taxon>
    </lineage>
</organism>
<reference evidence="2" key="2">
    <citation type="submission" date="2020-03" db="EMBL/GenBank/DDBJ databases">
        <title>Flavobacteriaceae bacterium strain TP-CH-4, a member of the family Flavobacteriaceae isolated from a deep-sea seamount.</title>
        <authorList>
            <person name="Zhang D.-C."/>
        </authorList>
    </citation>
    <scope>NUCLEOTIDE SEQUENCE</scope>
    <source>
        <strain evidence="2">TP-CH-4</strain>
    </source>
</reference>
<dbReference type="AlphaFoldDB" id="A0A967AU72"/>
<evidence type="ECO:0000313" key="3">
    <source>
        <dbReference type="Proteomes" id="UP000707206"/>
    </source>
</evidence>
<protein>
    <recommendedName>
        <fullName evidence="1">Fibrobacter succinogenes major paralogous domain-containing protein</fullName>
    </recommendedName>
</protein>
<evidence type="ECO:0000259" key="1">
    <source>
        <dbReference type="Pfam" id="PF09603"/>
    </source>
</evidence>
<dbReference type="InterPro" id="IPR011871">
    <property type="entry name" value="Fib_succ_major"/>
</dbReference>
<evidence type="ECO:0000313" key="2">
    <source>
        <dbReference type="EMBL" id="NHF59083.1"/>
    </source>
</evidence>
<accession>A0A967AU72</accession>
<proteinExistence type="predicted"/>